<protein>
    <recommendedName>
        <fullName evidence="9">COPI associated protein</fullName>
    </recommendedName>
</protein>
<keyword evidence="8" id="KW-1185">Reference proteome</keyword>
<dbReference type="Pfam" id="PF08507">
    <property type="entry name" value="COPI_assoc"/>
    <property type="match status" value="1"/>
</dbReference>
<reference evidence="8" key="1">
    <citation type="journal article" date="2013" name="Nature">
        <title>Pan genome of the phytoplankton Emiliania underpins its global distribution.</title>
        <authorList>
            <person name="Read B.A."/>
            <person name="Kegel J."/>
            <person name="Klute M.J."/>
            <person name="Kuo A."/>
            <person name="Lefebvre S.C."/>
            <person name="Maumus F."/>
            <person name="Mayer C."/>
            <person name="Miller J."/>
            <person name="Monier A."/>
            <person name="Salamov A."/>
            <person name="Young J."/>
            <person name="Aguilar M."/>
            <person name="Claverie J.M."/>
            <person name="Frickenhaus S."/>
            <person name="Gonzalez K."/>
            <person name="Herman E.K."/>
            <person name="Lin Y.C."/>
            <person name="Napier J."/>
            <person name="Ogata H."/>
            <person name="Sarno A.F."/>
            <person name="Shmutz J."/>
            <person name="Schroeder D."/>
            <person name="de Vargas C."/>
            <person name="Verret F."/>
            <person name="von Dassow P."/>
            <person name="Valentin K."/>
            <person name="Van de Peer Y."/>
            <person name="Wheeler G."/>
            <person name="Dacks J.B."/>
            <person name="Delwiche C.F."/>
            <person name="Dyhrman S.T."/>
            <person name="Glockner G."/>
            <person name="John U."/>
            <person name="Richards T."/>
            <person name="Worden A.Z."/>
            <person name="Zhang X."/>
            <person name="Grigoriev I.V."/>
            <person name="Allen A.E."/>
            <person name="Bidle K."/>
            <person name="Borodovsky M."/>
            <person name="Bowler C."/>
            <person name="Brownlee C."/>
            <person name="Cock J.M."/>
            <person name="Elias M."/>
            <person name="Gladyshev V.N."/>
            <person name="Groth M."/>
            <person name="Guda C."/>
            <person name="Hadaegh A."/>
            <person name="Iglesias-Rodriguez M.D."/>
            <person name="Jenkins J."/>
            <person name="Jones B.M."/>
            <person name="Lawson T."/>
            <person name="Leese F."/>
            <person name="Lindquist E."/>
            <person name="Lobanov A."/>
            <person name="Lomsadze A."/>
            <person name="Malik S.B."/>
            <person name="Marsh M.E."/>
            <person name="Mackinder L."/>
            <person name="Mock T."/>
            <person name="Mueller-Roeber B."/>
            <person name="Pagarete A."/>
            <person name="Parker M."/>
            <person name="Probert I."/>
            <person name="Quesneville H."/>
            <person name="Raines C."/>
            <person name="Rensing S.A."/>
            <person name="Riano-Pachon D.M."/>
            <person name="Richier S."/>
            <person name="Rokitta S."/>
            <person name="Shiraiwa Y."/>
            <person name="Soanes D.M."/>
            <person name="van der Giezen M."/>
            <person name="Wahlund T.M."/>
            <person name="Williams B."/>
            <person name="Wilson W."/>
            <person name="Wolfe G."/>
            <person name="Wurch L.L."/>
        </authorList>
    </citation>
    <scope>NUCLEOTIDE SEQUENCE</scope>
</reference>
<evidence type="ECO:0000256" key="6">
    <source>
        <dbReference type="SAM" id="Phobius"/>
    </source>
</evidence>
<evidence type="ECO:0000313" key="7">
    <source>
        <dbReference type="EnsemblProtists" id="EOD39570"/>
    </source>
</evidence>
<feature type="compositionally biased region" description="Low complexity" evidence="5">
    <location>
        <begin position="149"/>
        <end position="186"/>
    </location>
</feature>
<dbReference type="GeneID" id="17284841"/>
<dbReference type="KEGG" id="ehx:EMIHUDRAFT_433432"/>
<keyword evidence="4 6" id="KW-0472">Membrane</keyword>
<dbReference type="InterPro" id="IPR013714">
    <property type="entry name" value="Golgi_TVP15"/>
</dbReference>
<proteinExistence type="predicted"/>
<sequence length="255" mass="26885">MGRCDQLRTLCCTVEGLRKLKKAFTMIVGTAFITVAVLSLVNILGNVFNFVNFVRMVWNIIFGVLMLMLQFGKTEWLIHRFGFMGHWVGRALFFLFCGTNILVVDDSSTCFICFISWVIGGMCMFVGILEIVFGCRCEGENLSRNTSSQQGGQYAGQNAAMPPADQQQQQPPAAKKKSGFSSVFSSGGSGGGSGGSGGSGAAINPALERARSANAERTATGGGASSEPSFQVTVGAPAASGGSDNPFFGNAHLST</sequence>
<comment type="subcellular location">
    <subcellularLocation>
        <location evidence="1">Membrane</location>
        <topology evidence="1">Multi-pass membrane protein</topology>
    </subcellularLocation>
</comment>
<evidence type="ECO:0000256" key="5">
    <source>
        <dbReference type="SAM" id="MobiDB-lite"/>
    </source>
</evidence>
<evidence type="ECO:0008006" key="9">
    <source>
        <dbReference type="Google" id="ProtNLM"/>
    </source>
</evidence>
<feature type="compositionally biased region" description="Gly residues" evidence="5">
    <location>
        <begin position="187"/>
        <end position="200"/>
    </location>
</feature>
<evidence type="ECO:0000256" key="4">
    <source>
        <dbReference type="ARBA" id="ARBA00023136"/>
    </source>
</evidence>
<evidence type="ECO:0000256" key="2">
    <source>
        <dbReference type="ARBA" id="ARBA00022692"/>
    </source>
</evidence>
<dbReference type="EnsemblProtists" id="EOD39570">
    <property type="protein sequence ID" value="EOD39570"/>
    <property type="gene ID" value="EMIHUDRAFT_433432"/>
</dbReference>
<dbReference type="PANTHER" id="PTHR28128:SF1">
    <property type="entry name" value="GOLGI APPARATUS MEMBRANE PROTEIN TVP15"/>
    <property type="match status" value="1"/>
</dbReference>
<name>A0A0D3KUY5_EMIH1</name>
<dbReference type="Proteomes" id="UP000013827">
    <property type="component" value="Unassembled WGS sequence"/>
</dbReference>
<feature type="transmembrane region" description="Helical" evidence="6">
    <location>
        <begin position="23"/>
        <end position="44"/>
    </location>
</feature>
<dbReference type="RefSeq" id="XP_005791999.1">
    <property type="nucleotide sequence ID" value="XM_005791942.1"/>
</dbReference>
<keyword evidence="3 6" id="KW-1133">Transmembrane helix</keyword>
<feature type="transmembrane region" description="Helical" evidence="6">
    <location>
        <begin position="114"/>
        <end position="135"/>
    </location>
</feature>
<evidence type="ECO:0000313" key="8">
    <source>
        <dbReference type="Proteomes" id="UP000013827"/>
    </source>
</evidence>
<dbReference type="HOGENOM" id="CLU_1091660_0_0_1"/>
<dbReference type="PANTHER" id="PTHR28128">
    <property type="entry name" value="GOLGI APPARATUS MEMBRANE PROTEIN TVP15"/>
    <property type="match status" value="1"/>
</dbReference>
<keyword evidence="2 6" id="KW-0812">Transmembrane</keyword>
<evidence type="ECO:0000256" key="1">
    <source>
        <dbReference type="ARBA" id="ARBA00004141"/>
    </source>
</evidence>
<dbReference type="PaxDb" id="2903-EOD39570"/>
<organism evidence="7 8">
    <name type="scientific">Emiliania huxleyi (strain CCMP1516)</name>
    <dbReference type="NCBI Taxonomy" id="280463"/>
    <lineage>
        <taxon>Eukaryota</taxon>
        <taxon>Haptista</taxon>
        <taxon>Haptophyta</taxon>
        <taxon>Prymnesiophyceae</taxon>
        <taxon>Isochrysidales</taxon>
        <taxon>Noelaerhabdaceae</taxon>
        <taxon>Emiliania</taxon>
    </lineage>
</organism>
<dbReference type="AlphaFoldDB" id="A0A0D3KUY5"/>
<feature type="region of interest" description="Disordered" evidence="5">
    <location>
        <begin position="146"/>
        <end position="255"/>
    </location>
</feature>
<dbReference type="GO" id="GO:0016020">
    <property type="term" value="C:membrane"/>
    <property type="evidence" value="ECO:0007669"/>
    <property type="project" value="UniProtKB-SubCell"/>
</dbReference>
<feature type="transmembrane region" description="Helical" evidence="6">
    <location>
        <begin position="50"/>
        <end position="69"/>
    </location>
</feature>
<evidence type="ECO:0000256" key="3">
    <source>
        <dbReference type="ARBA" id="ARBA00022989"/>
    </source>
</evidence>
<accession>A0A0D3KUY5</accession>
<reference evidence="7" key="2">
    <citation type="submission" date="2024-10" db="UniProtKB">
        <authorList>
            <consortium name="EnsemblProtists"/>
        </authorList>
    </citation>
    <scope>IDENTIFICATION</scope>
</reference>
<feature type="transmembrane region" description="Helical" evidence="6">
    <location>
        <begin position="81"/>
        <end position="102"/>
    </location>
</feature>